<protein>
    <recommendedName>
        <fullName evidence="2">RING-type E3 ubiquitin transferase</fullName>
        <ecNumber evidence="2">2.3.2.27</ecNumber>
    </recommendedName>
</protein>
<evidence type="ECO:0000256" key="6">
    <source>
        <dbReference type="PROSITE-ProRule" id="PRU01398"/>
    </source>
</evidence>
<keyword evidence="6" id="KW-1035">Host cytoplasm</keyword>
<dbReference type="Pfam" id="PF14496">
    <property type="entry name" value="NEL"/>
    <property type="match status" value="1"/>
</dbReference>
<dbReference type="EC" id="2.3.2.27" evidence="2"/>
<sequence>MSSLPVQAVAPVLTPEQKGMFFELIKNNAPGWLLSASDELRQILYQSMMASHRAQSEMDPFLKTLKSPEAFCAPLLTSAMSQKLGKSLDISGVIFQHVRSTSSLLGLRRKLVLPVDRDLLTAACENFELRETQATNYNDTSLIYIPEKVTGREAHILSIQPHEFALLCRTLDLGQQYQTHLRAVFNVDAEANPLRSKFTANLRCRFEVDRHVALLKKHISVEVHEMLQAVKDNQDTIKLGNNTLGYQALQMLGVTLNGVLFIGPVSVHADDDYRCVVYLPGDPLHPLKEYSSFSDFEKQLSQRLKGAAFRQFFMRYIKISERAAWVTELDGRLYAHSHSILPRAAFYVTLSGIDFAGDPFSLMYRQHAEQTMADARLVVVPTDDEDEKTRLARLDTYKAIGVDLLLVAVSFIPVVGEALLAVTAVQLLSQVYEGIASWSRGEQEQATDYFFDVVENMILMAAFAASTRAVGTAFKVVRSSAFIERLRMVKLASGQSRLWKPDLHVYQQRRALPAGVRRDGRGLRWVDGQAYLTLDDLHYAVRPEPQTGLWEVQAPPESASRYAPLLETNDRGAWRHDSELVQDWDRLKLLRRFGHPREELSDASALQALAVCGIEDSVLRQIHVDRGHPPALLLDTVWRFRADAAVTEFIEQLQIPLSAPMADADLQLHLLTTSASWPADCAISVVDAVGTPINRYGAPTATTILKITQQDVHRGKLYRSLLAALGSQRRKNLLGLTSQDSAVQTRKLVQIIGEQAQGRRRPLFQRIYRRHEAPSNGRVALLMKTFADLPASVAEELAGSALDGEAQELDAARVPLRLAQEVRRYQQAIAVCRAYEGLYLDSGGGHSTNRLVLDALEHLPGWSGASAIEIQEWSGSHDSVATTASSSSSERVVINVLADRISVQQGNDAALKSFSGRTREHYFQALWHGLSAQRKVALGLSLETGASGLREKITELAMKRRTTFARTMGGRPGDYSPMALAERPPAGPWANSGVSVSVMVRRIQELYPAHSPAQIHALLNVLGRNEILVLMKLELLRLEFLGIREVLNRWVTRQTQYKGIDGSLVDVPQSAKARAMRAIIRCWRREPGASGDAPPDTLSFAPEPLGELPLLVGDFSHVTHLVMDGITPQGLTAFLRHFRNLRSLSLRGNQLTQLPMALERMPWLTHLDLSENHIRLSSASVPSLARLKKLRVLSLDFNADLAHAPDVSSLPDLERLRLRGCAIDHWPEGTTGLKRPQLIDLRDNQISTVPEAVLRAPLMVSRAVRLMGNPLSPDALRQIAAYQRANSVSFGVMARVYQHQPLPSVSYEGQSARWLTGRPAVEAIPRSVTWEAVRAAPGSRDFFNVLSQLIHTADYTRLYPYFSQRVWNVVEAAAEDTRLRSELFRTARVATSVDGYSAVFSEMEVQVLCYRATVAAGIDGAPLERQLTHLLRGLFRLQTLEERTLAEINARAQPSVYEHALEFSLAYRVGLAERLNLPGQPRAMSSPLNVEVSQVELDQANQAVMRIEGSSAFPDWCIGQRFWVEFLESAYPDAFALVYVRTSQALARLEEQAELTRDQAAVQMNAIHDNFRNERQALIRQLTDQALARHPANELASSDTEEEGSTP</sequence>
<name>A0A2C5VZC7_PSEPU</name>
<evidence type="ECO:0000256" key="2">
    <source>
        <dbReference type="ARBA" id="ARBA00012483"/>
    </source>
</evidence>
<evidence type="ECO:0000259" key="8">
    <source>
        <dbReference type="PROSITE" id="PS52053"/>
    </source>
</evidence>
<feature type="coiled-coil region" evidence="7">
    <location>
        <begin position="1539"/>
        <end position="1566"/>
    </location>
</feature>
<comment type="caution">
    <text evidence="6">Lacks conserved residue(s) required for the propagation of feature annotation.</text>
</comment>
<evidence type="ECO:0000256" key="5">
    <source>
        <dbReference type="ARBA" id="ARBA00023026"/>
    </source>
</evidence>
<evidence type="ECO:0000256" key="3">
    <source>
        <dbReference type="ARBA" id="ARBA00022614"/>
    </source>
</evidence>
<dbReference type="SMART" id="SM00369">
    <property type="entry name" value="LRR_TYP"/>
    <property type="match status" value="4"/>
</dbReference>
<dbReference type="PROSITE" id="PS51450">
    <property type="entry name" value="LRR"/>
    <property type="match status" value="1"/>
</dbReference>
<gene>
    <name evidence="9" type="ORF">CRX57_03175</name>
</gene>
<keyword evidence="4" id="KW-0677">Repeat</keyword>
<dbReference type="PANTHER" id="PTHR48051">
    <property type="match status" value="1"/>
</dbReference>
<keyword evidence="5" id="KW-0843">Virulence</keyword>
<dbReference type="InterPro" id="IPR029487">
    <property type="entry name" value="NEL_dom"/>
</dbReference>
<keyword evidence="3" id="KW-0433">Leucine-rich repeat</keyword>
<dbReference type="InterPro" id="IPR032675">
    <property type="entry name" value="LRR_dom_sf"/>
</dbReference>
<organism evidence="9 10">
    <name type="scientific">Pseudomonas putida</name>
    <name type="common">Arthrobacter siderocapsulatus</name>
    <dbReference type="NCBI Taxonomy" id="303"/>
    <lineage>
        <taxon>Bacteria</taxon>
        <taxon>Pseudomonadati</taxon>
        <taxon>Pseudomonadota</taxon>
        <taxon>Gammaproteobacteria</taxon>
        <taxon>Pseudomonadales</taxon>
        <taxon>Pseudomonadaceae</taxon>
        <taxon>Pseudomonas</taxon>
    </lineage>
</organism>
<accession>A0A2C5VZC7</accession>
<dbReference type="EMBL" id="PDKZ01000002">
    <property type="protein sequence ID" value="PHH39205.1"/>
    <property type="molecule type" value="Genomic_DNA"/>
</dbReference>
<proteinExistence type="inferred from homology"/>
<comment type="similarity">
    <text evidence="6">Belongs to the LRR-containing bacterial E3 ligase family.</text>
</comment>
<dbReference type="Pfam" id="PF20178">
    <property type="entry name" value="ToxA_N"/>
    <property type="match status" value="1"/>
</dbReference>
<dbReference type="GO" id="GO:0061630">
    <property type="term" value="F:ubiquitin protein ligase activity"/>
    <property type="evidence" value="ECO:0007669"/>
    <property type="project" value="UniProtKB-EC"/>
</dbReference>
<keyword evidence="7" id="KW-0175">Coiled coil</keyword>
<dbReference type="GO" id="GO:0016567">
    <property type="term" value="P:protein ubiquitination"/>
    <property type="evidence" value="ECO:0007669"/>
    <property type="project" value="InterPro"/>
</dbReference>
<comment type="catalytic activity">
    <reaction evidence="1">
        <text>S-ubiquitinyl-[E2 ubiquitin-conjugating enzyme]-L-cysteine + [acceptor protein]-L-lysine = [E2 ubiquitin-conjugating enzyme]-L-cysteine + N(6)-ubiquitinyl-[acceptor protein]-L-lysine.</text>
        <dbReference type="EC" id="2.3.2.27"/>
    </reaction>
</comment>
<dbReference type="InterPro" id="IPR003591">
    <property type="entry name" value="Leu-rich_rpt_typical-subtyp"/>
</dbReference>
<dbReference type="SUPFAM" id="SSF52058">
    <property type="entry name" value="L domain-like"/>
    <property type="match status" value="1"/>
</dbReference>
<evidence type="ECO:0000256" key="4">
    <source>
        <dbReference type="ARBA" id="ARBA00022737"/>
    </source>
</evidence>
<dbReference type="InterPro" id="IPR050216">
    <property type="entry name" value="LRR_domain-containing"/>
</dbReference>
<dbReference type="Gene3D" id="1.20.58.360">
    <property type="entry name" value="Shigella T3SS effector IpaH defines"/>
    <property type="match status" value="1"/>
</dbReference>
<dbReference type="Gene3D" id="3.80.10.10">
    <property type="entry name" value="Ribonuclease Inhibitor"/>
    <property type="match status" value="1"/>
</dbReference>
<reference evidence="10" key="1">
    <citation type="submission" date="2017-10" db="EMBL/GenBank/DDBJ databases">
        <title>FDA dAtabase for Regulatory Grade micrObial Sequences (FDA-ARGOS): Supporting development and validation of Infectious Disease Dx tests.</title>
        <authorList>
            <person name="Goldberg B."/>
            <person name="Campos J."/>
            <person name="Tallon L."/>
            <person name="Sadzewicz L."/>
            <person name="Ott S."/>
            <person name="Zhao X."/>
            <person name="Nagaraj S."/>
            <person name="Vavikolanu K."/>
            <person name="Aluvathingal J."/>
            <person name="Nadendla S."/>
            <person name="Geyer C."/>
            <person name="Sichtig H."/>
        </authorList>
    </citation>
    <scope>NUCLEOTIDE SEQUENCE [LARGE SCALE GENOMIC DNA]</scope>
    <source>
        <strain evidence="10">FDAARGOS_376</strain>
    </source>
</reference>
<evidence type="ECO:0000256" key="1">
    <source>
        <dbReference type="ARBA" id="ARBA00000900"/>
    </source>
</evidence>
<dbReference type="GO" id="GO:0005576">
    <property type="term" value="C:extracellular region"/>
    <property type="evidence" value="ECO:0007669"/>
    <property type="project" value="UniProtKB-UniRule"/>
</dbReference>
<dbReference type="PROSITE" id="PS52053">
    <property type="entry name" value="NEL"/>
    <property type="match status" value="1"/>
</dbReference>
<evidence type="ECO:0000313" key="9">
    <source>
        <dbReference type="EMBL" id="PHH39205.1"/>
    </source>
</evidence>
<dbReference type="InterPro" id="IPR046673">
    <property type="entry name" value="ToxA_N"/>
</dbReference>
<keyword evidence="6" id="KW-0833">Ubl conjugation pathway</keyword>
<keyword evidence="6" id="KW-0964">Secreted</keyword>
<evidence type="ECO:0000313" key="10">
    <source>
        <dbReference type="Proteomes" id="UP000222460"/>
    </source>
</evidence>
<comment type="caution">
    <text evidence="9">The sequence shown here is derived from an EMBL/GenBank/DDBJ whole genome shotgun (WGS) entry which is preliminary data.</text>
</comment>
<dbReference type="GO" id="GO:0005737">
    <property type="term" value="C:cytoplasm"/>
    <property type="evidence" value="ECO:0007669"/>
    <property type="project" value="TreeGrafter"/>
</dbReference>
<evidence type="ECO:0000256" key="7">
    <source>
        <dbReference type="SAM" id="Coils"/>
    </source>
</evidence>
<dbReference type="RefSeq" id="WP_098964199.1">
    <property type="nucleotide sequence ID" value="NZ_PDKZ01000002.1"/>
</dbReference>
<dbReference type="PANTHER" id="PTHR48051:SF54">
    <property type="entry name" value="LEUCINE-RICH REPEAT-CONTAINING PROTEIN"/>
    <property type="match status" value="1"/>
</dbReference>
<dbReference type="InterPro" id="IPR001611">
    <property type="entry name" value="Leu-rich_rpt"/>
</dbReference>
<dbReference type="Proteomes" id="UP000222460">
    <property type="component" value="Unassembled WGS sequence"/>
</dbReference>
<feature type="domain" description="NEL" evidence="8">
    <location>
        <begin position="1306"/>
        <end position="1602"/>
    </location>
</feature>